<dbReference type="NCBIfam" id="TIGR03764">
    <property type="entry name" value="ICE_PFGI_1_parB"/>
    <property type="match status" value="1"/>
</dbReference>
<gene>
    <name evidence="2" type="ORF">H4C15_16965</name>
</gene>
<dbReference type="Proteomes" id="UP000577346">
    <property type="component" value="Unassembled WGS sequence"/>
</dbReference>
<evidence type="ECO:0000313" key="3">
    <source>
        <dbReference type="Proteomes" id="UP000577346"/>
    </source>
</evidence>
<feature type="compositionally biased region" description="Pro residues" evidence="1">
    <location>
        <begin position="307"/>
        <end position="317"/>
    </location>
</feature>
<dbReference type="AlphaFoldDB" id="A0A7W2QZZ7"/>
<feature type="region of interest" description="Disordered" evidence="1">
    <location>
        <begin position="300"/>
        <end position="361"/>
    </location>
</feature>
<dbReference type="InterPro" id="IPR036086">
    <property type="entry name" value="ParB/Sulfiredoxin_sf"/>
</dbReference>
<accession>A0A7W2QZZ7</accession>
<proteinExistence type="predicted"/>
<protein>
    <submittedName>
        <fullName evidence="2">ParB family protein</fullName>
    </submittedName>
</protein>
<organism evidence="2 3">
    <name type="scientific">Pseudomonas juntendi</name>
    <dbReference type="NCBI Taxonomy" id="2666183"/>
    <lineage>
        <taxon>Bacteria</taxon>
        <taxon>Pseudomonadati</taxon>
        <taxon>Pseudomonadota</taxon>
        <taxon>Gammaproteobacteria</taxon>
        <taxon>Pseudomonadales</taxon>
        <taxon>Pseudomonadaceae</taxon>
        <taxon>Pseudomonas</taxon>
    </lineage>
</organism>
<evidence type="ECO:0000256" key="1">
    <source>
        <dbReference type="SAM" id="MobiDB-lite"/>
    </source>
</evidence>
<sequence>MAATDLKSKLLAPGFSPTGSTAAMSDPIADTPMRLNIDVVLPWEDNPRTTRNPLYDQLKESIRNRGLDTPPPITRRPGEEKFRIRNGGNTRLTILKELYQETGDPKFQIIDFLFRPWDQSRGEIIMLTGHLAEDLKGELKFIERAVGVGNAKALYESESGEVIGIRELSRRLTKDGYPISPSHISRMLDTVQYLLPAVPALLYNGLGKPQIEKILSLRKSALACWNKHYRNEGVDFEMLFQDVLAQFEGEAEEFLFQRFQDELIGTMKKSLLLGYEDILLEITQQQDKLRRSTPVVELPIASSTSTPPAPAPAPAPGTVPGSTLPPSQQPPEGSGRPQQPLQTSPQPVAPAQGASLTPEEQQARIAGHIASPANLSQRVIETKAKVAALSGETLPDFNANCLIAIPVQAGGLHPITDLWYIERQIDQAAELRNQIAQLAVEILESVNGPGDIQAIDGGIGFKYKQPDTDVEVTATAQHTMTLLQALSGAMAIALKMLNDQPDPANALAEFEFAAGLGQLLLGQPMSAEQSPGDDGRLSDGALVKLFRIIRLARRLIDLEIEEFKRSSEAQGN</sequence>
<dbReference type="RefSeq" id="WP_182336768.1">
    <property type="nucleotide sequence ID" value="NZ_JACGDA010000038.1"/>
</dbReference>
<evidence type="ECO:0000313" key="2">
    <source>
        <dbReference type="EMBL" id="MBA6149186.1"/>
    </source>
</evidence>
<dbReference type="InterPro" id="IPR022304">
    <property type="entry name" value="ICE_PFGI_1_ParB"/>
</dbReference>
<reference evidence="2 3" key="1">
    <citation type="submission" date="2020-07" db="EMBL/GenBank/DDBJ databases">
        <title>Diversity of carbapenemase encoding genes among Pseudomonas putida group clinical isolates in a tertiary Brazilian hospital.</title>
        <authorList>
            <person name="Alberto-Lei F."/>
            <person name="Nodari C.S."/>
            <person name="Streling A.P."/>
            <person name="Paulino J.T."/>
            <person name="Bessa-Neto F.O."/>
            <person name="Cayo R."/>
            <person name="Gales A.C."/>
        </authorList>
    </citation>
    <scope>NUCLEOTIDE SEQUENCE [LARGE SCALE GENOMIC DNA]</scope>
    <source>
        <strain evidence="2 3">11213</strain>
    </source>
</reference>
<dbReference type="SUPFAM" id="SSF110849">
    <property type="entry name" value="ParB/Sulfiredoxin"/>
    <property type="match status" value="1"/>
</dbReference>
<comment type="caution">
    <text evidence="2">The sequence shown here is derived from an EMBL/GenBank/DDBJ whole genome shotgun (WGS) entry which is preliminary data.</text>
</comment>
<name>A0A7W2QZZ7_9PSED</name>
<dbReference type="EMBL" id="JACGDA010000038">
    <property type="protein sequence ID" value="MBA6149186.1"/>
    <property type="molecule type" value="Genomic_DNA"/>
</dbReference>
<feature type="compositionally biased region" description="Polar residues" evidence="1">
    <location>
        <begin position="336"/>
        <end position="346"/>
    </location>
</feature>